<evidence type="ECO:0000256" key="7">
    <source>
        <dbReference type="HAMAP-Rule" id="MF_01147"/>
    </source>
</evidence>
<dbReference type="UniPathway" id="UPA00664"/>
<evidence type="ECO:0000313" key="9">
    <source>
        <dbReference type="Proteomes" id="UP000177907"/>
    </source>
</evidence>
<dbReference type="PANTHER" id="PTHR30589:SF0">
    <property type="entry name" value="PHOSPHATIDYLGLYCEROL--PROLIPOPROTEIN DIACYLGLYCERYL TRANSFERASE"/>
    <property type="match status" value="1"/>
</dbReference>
<keyword evidence="5 7" id="KW-1133">Transmembrane helix</keyword>
<comment type="catalytic activity">
    <reaction evidence="7">
        <text>L-cysteinyl-[prolipoprotein] + a 1,2-diacyl-sn-glycero-3-phospho-(1'-sn-glycerol) = an S-1,2-diacyl-sn-glyceryl-L-cysteinyl-[prolipoprotein] + sn-glycerol 1-phosphate + H(+)</text>
        <dbReference type="Rhea" id="RHEA:56712"/>
        <dbReference type="Rhea" id="RHEA-COMP:14679"/>
        <dbReference type="Rhea" id="RHEA-COMP:14680"/>
        <dbReference type="ChEBI" id="CHEBI:15378"/>
        <dbReference type="ChEBI" id="CHEBI:29950"/>
        <dbReference type="ChEBI" id="CHEBI:57685"/>
        <dbReference type="ChEBI" id="CHEBI:64716"/>
        <dbReference type="ChEBI" id="CHEBI:140658"/>
        <dbReference type="EC" id="2.5.1.145"/>
    </reaction>
</comment>
<dbReference type="GO" id="GO:0005886">
    <property type="term" value="C:plasma membrane"/>
    <property type="evidence" value="ECO:0007669"/>
    <property type="project" value="UniProtKB-SubCell"/>
</dbReference>
<evidence type="ECO:0000256" key="6">
    <source>
        <dbReference type="ARBA" id="ARBA00023136"/>
    </source>
</evidence>
<keyword evidence="3 7" id="KW-0808">Transferase</keyword>
<dbReference type="EC" id="2.5.1.145" evidence="7"/>
<dbReference type="GO" id="GO:0008961">
    <property type="term" value="F:phosphatidylglycerol-prolipoprotein diacylglyceryl transferase activity"/>
    <property type="evidence" value="ECO:0007669"/>
    <property type="project" value="UniProtKB-UniRule"/>
</dbReference>
<keyword evidence="2 7" id="KW-1003">Cell membrane</keyword>
<feature type="transmembrane region" description="Helical" evidence="7">
    <location>
        <begin position="168"/>
        <end position="187"/>
    </location>
</feature>
<evidence type="ECO:0000256" key="2">
    <source>
        <dbReference type="ARBA" id="ARBA00022475"/>
    </source>
</evidence>
<dbReference type="PANTHER" id="PTHR30589">
    <property type="entry name" value="PROLIPOPROTEIN DIACYLGLYCERYL TRANSFERASE"/>
    <property type="match status" value="1"/>
</dbReference>
<reference evidence="8 9" key="1">
    <citation type="journal article" date="2016" name="Nat. Commun.">
        <title>Thousands of microbial genomes shed light on interconnected biogeochemical processes in an aquifer system.</title>
        <authorList>
            <person name="Anantharaman K."/>
            <person name="Brown C.T."/>
            <person name="Hug L.A."/>
            <person name="Sharon I."/>
            <person name="Castelle C.J."/>
            <person name="Probst A.J."/>
            <person name="Thomas B.C."/>
            <person name="Singh A."/>
            <person name="Wilkins M.J."/>
            <person name="Karaoz U."/>
            <person name="Brodie E.L."/>
            <person name="Williams K.H."/>
            <person name="Hubbard S.S."/>
            <person name="Banfield J.F."/>
        </authorList>
    </citation>
    <scope>NUCLEOTIDE SEQUENCE [LARGE SCALE GENOMIC DNA]</scope>
</reference>
<feature type="transmembrane region" description="Helical" evidence="7">
    <location>
        <begin position="121"/>
        <end position="145"/>
    </location>
</feature>
<feature type="transmembrane region" description="Helical" evidence="7">
    <location>
        <begin position="86"/>
        <end position="109"/>
    </location>
</feature>
<protein>
    <recommendedName>
        <fullName evidence="7">Phosphatidylglycerol--prolipoprotein diacylglyceryl transferase</fullName>
        <ecNumber evidence="7">2.5.1.145</ecNumber>
    </recommendedName>
</protein>
<dbReference type="HAMAP" id="MF_01147">
    <property type="entry name" value="Lgt"/>
    <property type="match status" value="1"/>
</dbReference>
<dbReference type="GO" id="GO:0042158">
    <property type="term" value="P:lipoprotein biosynthetic process"/>
    <property type="evidence" value="ECO:0007669"/>
    <property type="project" value="UniProtKB-UniRule"/>
</dbReference>
<proteinExistence type="inferred from homology"/>
<dbReference type="InterPro" id="IPR001640">
    <property type="entry name" value="Lgt"/>
</dbReference>
<feature type="transmembrane region" description="Helical" evidence="7">
    <location>
        <begin position="20"/>
        <end position="36"/>
    </location>
</feature>
<evidence type="ECO:0000256" key="3">
    <source>
        <dbReference type="ARBA" id="ARBA00022679"/>
    </source>
</evidence>
<keyword evidence="4 7" id="KW-0812">Transmembrane</keyword>
<accession>A0A1F6NX34</accession>
<organism evidence="8 9">
    <name type="scientific">Candidatus Magasanikbacteria bacterium RIFOXYC2_FULL_42_28</name>
    <dbReference type="NCBI Taxonomy" id="1798704"/>
    <lineage>
        <taxon>Bacteria</taxon>
        <taxon>Candidatus Magasanikiibacteriota</taxon>
    </lineage>
</organism>
<dbReference type="Proteomes" id="UP000177907">
    <property type="component" value="Unassembled WGS sequence"/>
</dbReference>
<feature type="transmembrane region" description="Helical" evidence="7">
    <location>
        <begin position="225"/>
        <end position="246"/>
    </location>
</feature>
<sequence length="258" mass="29107">MLPYFEYHAIIAGPITLQVWGFWVSLGVIAGVLLADRLAKKNFLAPQLIWDLAVWALLAGLLGARVGHVLFYDTAYYFANPIEILYFWQGGASSLGGFIGAGLAVWTFAKIRKISFTQLSAYLDVMTPGLWLGWAIGRIGCFFIHDHPGTLSHFMLAVNFPDGARHDLGLYDSILAWVLLALSLIFFKKLRKQNSGLVFLFTVALYAFVRFWLDFLRATDARYFYLTPAQWGMGVVFLGLTFWQIYGKIRSTLPSRTK</sequence>
<dbReference type="AlphaFoldDB" id="A0A1F6NX34"/>
<feature type="binding site" evidence="7">
    <location>
        <position position="138"/>
    </location>
    <ligand>
        <name>a 1,2-diacyl-sn-glycero-3-phospho-(1'-sn-glycerol)</name>
        <dbReference type="ChEBI" id="CHEBI:64716"/>
    </ligand>
</feature>
<comment type="subcellular location">
    <subcellularLocation>
        <location evidence="7">Cell membrane</location>
        <topology evidence="7">Multi-pass membrane protein</topology>
    </subcellularLocation>
</comment>
<gene>
    <name evidence="7" type="primary">lgt</name>
    <name evidence="8" type="ORF">A3J93_00485</name>
</gene>
<name>A0A1F6NX34_9BACT</name>
<evidence type="ECO:0000256" key="4">
    <source>
        <dbReference type="ARBA" id="ARBA00022692"/>
    </source>
</evidence>
<comment type="pathway">
    <text evidence="7">Protein modification; lipoprotein biosynthesis (diacylglyceryl transfer).</text>
</comment>
<dbReference type="STRING" id="1798704.A3J93_00485"/>
<feature type="transmembrane region" description="Helical" evidence="7">
    <location>
        <begin position="48"/>
        <end position="66"/>
    </location>
</feature>
<evidence type="ECO:0000313" key="8">
    <source>
        <dbReference type="EMBL" id="OGH88204.1"/>
    </source>
</evidence>
<comment type="caution">
    <text evidence="8">The sequence shown here is derived from an EMBL/GenBank/DDBJ whole genome shotgun (WGS) entry which is preliminary data.</text>
</comment>
<comment type="function">
    <text evidence="7">Catalyzes the transfer of the diacylglyceryl group from phosphatidylglycerol to the sulfhydryl group of the N-terminal cysteine of a prolipoprotein, the first step in the formation of mature lipoproteins.</text>
</comment>
<comment type="similarity">
    <text evidence="1 7">Belongs to the Lgt family.</text>
</comment>
<dbReference type="EMBL" id="MFQZ01000005">
    <property type="protein sequence ID" value="OGH88204.1"/>
    <property type="molecule type" value="Genomic_DNA"/>
</dbReference>
<keyword evidence="6 7" id="KW-0472">Membrane</keyword>
<feature type="transmembrane region" description="Helical" evidence="7">
    <location>
        <begin position="194"/>
        <end position="213"/>
    </location>
</feature>
<evidence type="ECO:0000256" key="5">
    <source>
        <dbReference type="ARBA" id="ARBA00022989"/>
    </source>
</evidence>
<evidence type="ECO:0000256" key="1">
    <source>
        <dbReference type="ARBA" id="ARBA00007150"/>
    </source>
</evidence>
<dbReference type="Pfam" id="PF01790">
    <property type="entry name" value="LGT"/>
    <property type="match status" value="1"/>
</dbReference>